<dbReference type="RefSeq" id="WP_415866405.1">
    <property type="nucleotide sequence ID" value="NZ_CP134537.1"/>
</dbReference>
<keyword evidence="1" id="KW-0732">Signal</keyword>
<dbReference type="EMBL" id="CP134537">
    <property type="protein sequence ID" value="WNH10056.1"/>
    <property type="molecule type" value="Genomic_DNA"/>
</dbReference>
<name>A0ABY9XVS3_9FLAO</name>
<sequence>MKKYILIATLLFSALIFAQAPIVNGTGYIDANTAKKAALVAFDNTKKWIVFDTGNQRFEYWDGDSWESLSSGLGGGSTNLIYASGPTNGTVNSDTGTDATIPLVDGTNAGLLSPSEKTLIASAIQTAHPTLISAFTNDSAYVINETDPVYMAWDKDYGDLINIPTIPTSGVDFDPVGTDNGTDDQTASEVVASPAVNLLTDVQSILEDHESRIDVLAGGGADGVVTNIELVGTTLVVDGTGGAETVDVDLSPLQDGTGTDSQTLSFVNPNLSISGGNSVDISVIDTNTTDHTLLSNIGTNSHAQIDTHIADGTKHFTQAEISITESQVSDLGVYLTAEVDGSTENELQIIANTSDATSHTATLSNTGGSLKLVEGSNITLTTSGTGSDGVVTIASTGGTGHTIQASGVAQTDRAALNFKTGFTVSDNAGNNSTDIDLDTTDLVVYDPLTHSKPARWVGTQAQYDADFPGGESTRDVTITDGTPPPLTTSGTGTAINMSGIYQYNFGAASSAATFTMTDIVIGGYAEVLVNKTGAPTVTGATQLPNTATFIDATDMILCIKDFNGTRKYWFVEF</sequence>
<feature type="chain" id="PRO_5045230288" evidence="1">
    <location>
        <begin position="21"/>
        <end position="573"/>
    </location>
</feature>
<proteinExistence type="predicted"/>
<gene>
    <name evidence="2" type="ORF">RHP51_04985</name>
</gene>
<reference evidence="2 3" key="1">
    <citation type="submission" date="2023-09" db="EMBL/GenBank/DDBJ databases">
        <title>Thalassobella suaedae gen. nov., sp. nov., a marine bacterium of the family Flavobacteriaceae isolated from a halophyte Suaeda japonica.</title>
        <authorList>
            <person name="Lee S.Y."/>
            <person name="Hwang C.Y."/>
        </authorList>
    </citation>
    <scope>NUCLEOTIDE SEQUENCE [LARGE SCALE GENOMIC DNA]</scope>
    <source>
        <strain evidence="2 3">HL-DH14</strain>
    </source>
</reference>
<feature type="signal peptide" evidence="1">
    <location>
        <begin position="1"/>
        <end position="20"/>
    </location>
</feature>
<organism evidence="2 3">
    <name type="scientific">Thalassobellus suaedae</name>
    <dbReference type="NCBI Taxonomy" id="3074124"/>
    <lineage>
        <taxon>Bacteria</taxon>
        <taxon>Pseudomonadati</taxon>
        <taxon>Bacteroidota</taxon>
        <taxon>Flavobacteriia</taxon>
        <taxon>Flavobacteriales</taxon>
        <taxon>Flavobacteriaceae</taxon>
        <taxon>Thalassobellus</taxon>
    </lineage>
</organism>
<protein>
    <submittedName>
        <fullName evidence="2">Uncharacterized protein</fullName>
    </submittedName>
</protein>
<evidence type="ECO:0000313" key="2">
    <source>
        <dbReference type="EMBL" id="WNH10056.1"/>
    </source>
</evidence>
<evidence type="ECO:0000313" key="3">
    <source>
        <dbReference type="Proteomes" id="UP001302806"/>
    </source>
</evidence>
<accession>A0ABY9XVS3</accession>
<evidence type="ECO:0000256" key="1">
    <source>
        <dbReference type="SAM" id="SignalP"/>
    </source>
</evidence>
<dbReference type="Proteomes" id="UP001302806">
    <property type="component" value="Chromosome"/>
</dbReference>